<sequence>MKKLMAGSRFATAALIGTMTVATLAMVGCATKPTYQAANQAGPKIITNAQGVPNYHRVQRGDTVSQIAERYRLSYRQIGAMNGLDSKYTIYSGQWLKLWEGNQAAGNNPRNNNSYNTATPTVSQPAYTYTPPATNVPTNNSSSPAYEVTANSTSGYEYPSRNQVTRNFDAAAGNMGMWFAGNVGDPVLASQAGTVLYSGSGLPEYGNLIMIRHSDNYITAYAHNSQLLVKEGDTVQQGQRIANMGNSGQTNQVGLEFQVRLNGNPIDPRAVLGR</sequence>
<dbReference type="PANTHER" id="PTHR21666:SF263">
    <property type="entry name" value="MUREIN HYDROLASE ACTIVATOR NLPD"/>
    <property type="match status" value="1"/>
</dbReference>
<protein>
    <submittedName>
        <fullName evidence="4">Peptidase M23B</fullName>
    </submittedName>
</protein>
<proteinExistence type="inferred from homology"/>
<dbReference type="Proteomes" id="UP000076104">
    <property type="component" value="Chromosome"/>
</dbReference>
<dbReference type="RefSeq" id="WP_062844077.1">
    <property type="nucleotide sequence ID" value="NZ_CP014945.1"/>
</dbReference>
<dbReference type="CDD" id="cd00118">
    <property type="entry name" value="LysM"/>
    <property type="match status" value="1"/>
</dbReference>
<dbReference type="CDD" id="cd12797">
    <property type="entry name" value="M23_peptidase"/>
    <property type="match status" value="1"/>
</dbReference>
<dbReference type="Pfam" id="PF01551">
    <property type="entry name" value="Peptidase_M23"/>
    <property type="match status" value="1"/>
</dbReference>
<dbReference type="PROSITE" id="PS51782">
    <property type="entry name" value="LYSM"/>
    <property type="match status" value="1"/>
</dbReference>
<name>A0ABN4N2A0_9GAMM</name>
<dbReference type="InterPro" id="IPR011055">
    <property type="entry name" value="Dup_hybrid_motif"/>
</dbReference>
<dbReference type="Gene3D" id="3.10.350.10">
    <property type="entry name" value="LysM domain"/>
    <property type="match status" value="1"/>
</dbReference>
<dbReference type="InterPro" id="IPR036779">
    <property type="entry name" value="LysM_dom_sf"/>
</dbReference>
<dbReference type="Pfam" id="PF01476">
    <property type="entry name" value="LysM"/>
    <property type="match status" value="1"/>
</dbReference>
<gene>
    <name evidence="4" type="ORF">A3K91_0752</name>
</gene>
<dbReference type="InterPro" id="IPR050570">
    <property type="entry name" value="Cell_wall_metabolism_enzyme"/>
</dbReference>
<reference evidence="4 5" key="1">
    <citation type="submission" date="2016-03" db="EMBL/GenBank/DDBJ databases">
        <title>Genome sequencing of Psychrobacter alimentarius PAMC 27889.</title>
        <authorList>
            <person name="Lee J."/>
            <person name="Kim O.-S."/>
        </authorList>
    </citation>
    <scope>NUCLEOTIDE SEQUENCE [LARGE SCALE GENOMIC DNA]</scope>
    <source>
        <strain evidence="4 5">PAMC 27889</strain>
    </source>
</reference>
<dbReference type="PROSITE" id="PS51257">
    <property type="entry name" value="PROKAR_LIPOPROTEIN"/>
    <property type="match status" value="1"/>
</dbReference>
<dbReference type="EMBL" id="CP014945">
    <property type="protein sequence ID" value="AMT96374.1"/>
    <property type="molecule type" value="Genomic_DNA"/>
</dbReference>
<evidence type="ECO:0000313" key="5">
    <source>
        <dbReference type="Proteomes" id="UP000076104"/>
    </source>
</evidence>
<evidence type="ECO:0000259" key="3">
    <source>
        <dbReference type="PROSITE" id="PS51782"/>
    </source>
</evidence>
<evidence type="ECO:0000313" key="4">
    <source>
        <dbReference type="EMBL" id="AMT96374.1"/>
    </source>
</evidence>
<feature type="signal peptide" evidence="2">
    <location>
        <begin position="1"/>
        <end position="25"/>
    </location>
</feature>
<dbReference type="PANTHER" id="PTHR21666">
    <property type="entry name" value="PEPTIDASE-RELATED"/>
    <property type="match status" value="1"/>
</dbReference>
<evidence type="ECO:0000256" key="1">
    <source>
        <dbReference type="ARBA" id="ARBA00038420"/>
    </source>
</evidence>
<feature type="domain" description="LysM" evidence="3">
    <location>
        <begin position="54"/>
        <end position="98"/>
    </location>
</feature>
<dbReference type="InterPro" id="IPR016047">
    <property type="entry name" value="M23ase_b-sheet_dom"/>
</dbReference>
<dbReference type="InterPro" id="IPR018392">
    <property type="entry name" value="LysM"/>
</dbReference>
<comment type="similarity">
    <text evidence="1">Belongs to the E.coli NlpD/Haemophilus LppB family.</text>
</comment>
<dbReference type="SUPFAM" id="SSF51261">
    <property type="entry name" value="Duplicated hybrid motif"/>
    <property type="match status" value="1"/>
</dbReference>
<accession>A0ABN4N2A0</accession>
<dbReference type="Gene3D" id="2.70.70.10">
    <property type="entry name" value="Glucose Permease (Domain IIA)"/>
    <property type="match status" value="1"/>
</dbReference>
<keyword evidence="2" id="KW-0732">Signal</keyword>
<dbReference type="GeneID" id="33058564"/>
<feature type="chain" id="PRO_5047321083" evidence="2">
    <location>
        <begin position="26"/>
        <end position="274"/>
    </location>
</feature>
<evidence type="ECO:0000256" key="2">
    <source>
        <dbReference type="SAM" id="SignalP"/>
    </source>
</evidence>
<keyword evidence="5" id="KW-1185">Reference proteome</keyword>
<organism evidence="4 5">
    <name type="scientific">Psychrobacter alimentarius</name>
    <dbReference type="NCBI Taxonomy" id="261164"/>
    <lineage>
        <taxon>Bacteria</taxon>
        <taxon>Pseudomonadati</taxon>
        <taxon>Pseudomonadota</taxon>
        <taxon>Gammaproteobacteria</taxon>
        <taxon>Moraxellales</taxon>
        <taxon>Moraxellaceae</taxon>
        <taxon>Psychrobacter</taxon>
    </lineage>
</organism>
<dbReference type="SMART" id="SM00257">
    <property type="entry name" value="LysM"/>
    <property type="match status" value="1"/>
</dbReference>